<dbReference type="EMBL" id="JAXLQG010000019">
    <property type="protein sequence ID" value="KAK5530479.1"/>
    <property type="molecule type" value="Genomic_DNA"/>
</dbReference>
<feature type="compositionally biased region" description="Pro residues" evidence="1">
    <location>
        <begin position="302"/>
        <end position="313"/>
    </location>
</feature>
<accession>A0AAV9PYM3</accession>
<feature type="region of interest" description="Disordered" evidence="1">
    <location>
        <begin position="241"/>
        <end position="374"/>
    </location>
</feature>
<evidence type="ECO:0000256" key="1">
    <source>
        <dbReference type="SAM" id="MobiDB-lite"/>
    </source>
</evidence>
<evidence type="ECO:0000313" key="2">
    <source>
        <dbReference type="EMBL" id="KAK5530479.1"/>
    </source>
</evidence>
<protein>
    <submittedName>
        <fullName evidence="2">Uncharacterized protein</fullName>
    </submittedName>
</protein>
<evidence type="ECO:0000313" key="3">
    <source>
        <dbReference type="Proteomes" id="UP001345827"/>
    </source>
</evidence>
<dbReference type="Proteomes" id="UP001345827">
    <property type="component" value="Unassembled WGS sequence"/>
</dbReference>
<comment type="caution">
    <text evidence="2">The sequence shown here is derived from an EMBL/GenBank/DDBJ whole genome shotgun (WGS) entry which is preliminary data.</text>
</comment>
<feature type="compositionally biased region" description="Polar residues" evidence="1">
    <location>
        <begin position="247"/>
        <end position="257"/>
    </location>
</feature>
<sequence>MPRPAKPPMTLKEAKRAYKKNGIASFQYTASQMARADRQDAREEKRKKELDKERQRVENKRKREEKDQRERAARQKMLAEGRITVEDTWGKVTASQPRLNRFFGGKAVVTPVKRKIMGVVEEEEDEDPVNDQTLLEVYNGQGQRNVTTPIKIYDEQEQKAITPTNTELSGHSSSIHHRADTLPPSPSSSAVTRECSSPLDKAKDVPIVAEDVETKQGLIESFTSIFNEIDDDDLIALVEEVEADISTPKTADSATPRNRTDMALGLPHDKTPRPSVNTDKRQQYRTSEISPRTAEARGPPVTGMPPPPPPRLPPRSSLGSSRRLRDGIPLPPPPPHASPRIEPRPQTTNTRQRQTTQQKQGSSSKILPWNEPSKKHHYAAIPADDFGAPGPSTQALMVELVEQVEAQIDAHARR</sequence>
<feature type="region of interest" description="Disordered" evidence="1">
    <location>
        <begin position="24"/>
        <end position="79"/>
    </location>
</feature>
<keyword evidence="3" id="KW-1185">Reference proteome</keyword>
<feature type="compositionally biased region" description="Low complexity" evidence="1">
    <location>
        <begin position="338"/>
        <end position="358"/>
    </location>
</feature>
<gene>
    <name evidence="2" type="ORF">LTR25_009057</name>
</gene>
<feature type="compositionally biased region" description="Basic and acidic residues" evidence="1">
    <location>
        <begin position="267"/>
        <end position="282"/>
    </location>
</feature>
<proteinExistence type="predicted"/>
<reference evidence="2 3" key="1">
    <citation type="submission" date="2023-06" db="EMBL/GenBank/DDBJ databases">
        <title>Black Yeasts Isolated from many extreme environments.</title>
        <authorList>
            <person name="Coleine C."/>
            <person name="Stajich J.E."/>
            <person name="Selbmann L."/>
        </authorList>
    </citation>
    <scope>NUCLEOTIDE SEQUENCE [LARGE SCALE GENOMIC DNA]</scope>
    <source>
        <strain evidence="2 3">CCFEE 5887</strain>
    </source>
</reference>
<dbReference type="AlphaFoldDB" id="A0AAV9PYM3"/>
<feature type="region of interest" description="Disordered" evidence="1">
    <location>
        <begin position="154"/>
        <end position="202"/>
    </location>
</feature>
<name>A0AAV9PYM3_9PEZI</name>
<feature type="compositionally biased region" description="Basic and acidic residues" evidence="1">
    <location>
        <begin position="35"/>
        <end position="79"/>
    </location>
</feature>
<organism evidence="2 3">
    <name type="scientific">Vermiconidia calcicola</name>
    <dbReference type="NCBI Taxonomy" id="1690605"/>
    <lineage>
        <taxon>Eukaryota</taxon>
        <taxon>Fungi</taxon>
        <taxon>Dikarya</taxon>
        <taxon>Ascomycota</taxon>
        <taxon>Pezizomycotina</taxon>
        <taxon>Dothideomycetes</taxon>
        <taxon>Dothideomycetidae</taxon>
        <taxon>Mycosphaerellales</taxon>
        <taxon>Extremaceae</taxon>
        <taxon>Vermiconidia</taxon>
    </lineage>
</organism>
<feature type="compositionally biased region" description="Polar residues" evidence="1">
    <location>
        <begin position="159"/>
        <end position="173"/>
    </location>
</feature>